<gene>
    <name evidence="6" type="ORF">CYME_CMT453C</name>
</gene>
<dbReference type="GeneID" id="16998140"/>
<accession>M1VMP1</accession>
<dbReference type="InterPro" id="IPR005554">
    <property type="entry name" value="NOL6/Upt22"/>
</dbReference>
<dbReference type="Pfam" id="PF17407">
    <property type="entry name" value="Nrap_D6"/>
    <property type="match status" value="1"/>
</dbReference>
<dbReference type="Gramene" id="CMT453CT">
    <property type="protein sequence ID" value="CMT453CT"/>
    <property type="gene ID" value="CMT453C"/>
</dbReference>
<evidence type="ECO:0000259" key="4">
    <source>
        <dbReference type="Pfam" id="PF17406"/>
    </source>
</evidence>
<keyword evidence="1" id="KW-0539">Nucleus</keyword>
<proteinExistence type="inferred from homology"/>
<dbReference type="InterPro" id="IPR035370">
    <property type="entry name" value="Nrap_D5"/>
</dbReference>
<evidence type="ECO:0000313" key="7">
    <source>
        <dbReference type="Proteomes" id="UP000007014"/>
    </source>
</evidence>
<dbReference type="GO" id="GO:0032545">
    <property type="term" value="C:CURI complex"/>
    <property type="evidence" value="ECO:0007669"/>
    <property type="project" value="TreeGrafter"/>
</dbReference>
<keyword evidence="1" id="KW-0694">RNA-binding</keyword>
<reference evidence="6 7" key="2">
    <citation type="journal article" date="2007" name="BMC Biol.">
        <title>A 100%-complete sequence reveals unusually simple genomic features in the hot-spring red alga Cyanidioschyzon merolae.</title>
        <authorList>
            <person name="Nozaki H."/>
            <person name="Takano H."/>
            <person name="Misumi O."/>
            <person name="Terasawa K."/>
            <person name="Matsuzaki M."/>
            <person name="Maruyama S."/>
            <person name="Nishida K."/>
            <person name="Yagisawa F."/>
            <person name="Yoshida Y."/>
            <person name="Fujiwara T."/>
            <person name="Takio S."/>
            <person name="Tamura K."/>
            <person name="Chung S.J."/>
            <person name="Nakamura S."/>
            <person name="Kuroiwa H."/>
            <person name="Tanaka K."/>
            <person name="Sato N."/>
            <person name="Kuroiwa T."/>
        </authorList>
    </citation>
    <scope>NUCLEOTIDE SEQUENCE [LARGE SCALE GENOMIC DNA]</scope>
    <source>
        <strain evidence="6 7">10D</strain>
    </source>
</reference>
<dbReference type="InterPro" id="IPR035082">
    <property type="entry name" value="Nrap_D1"/>
</dbReference>
<comment type="similarity">
    <text evidence="1">Belongs to the NRAP family.</text>
</comment>
<dbReference type="KEGG" id="cme:CYME_CMT453C"/>
<dbReference type="EMBL" id="AP006502">
    <property type="protein sequence ID" value="BAM83388.1"/>
    <property type="molecule type" value="Genomic_DNA"/>
</dbReference>
<sequence>MHVALNAFEGLTWESRARVLLAAAQVSLPADTGAFLQQIRAALEALDPRRLESPDEIAGLLKSQKLFSGDLEPVHLDQMRLHSVAYLAPSRVELVGSYALGTVVALPEPPLVDVAFEVPRKFLLEKDYLDGRYHVRRLVYLAEVVRQLRDRVPDLEATWVPSNSFTRSENPLLHAALQKPVVVLSSPKVSGRIRLLPALTPDKFPKLMQRPELYCFRAFQDLPQENERIALNTHYVNSIRSDWSIWADFDLLVATTKRYAIVSDCVRLLKLWSANRQLTLIEPVEAARRLVSGHELALQTAQLVEQGEFPAHAASLSRLVLAVFRAIRARLPVEPSIVRVEVEAALRSFASRLRELDQVGGIYYTLAGCCMEPLAYFDSILQVTQRRSAKRNPRDATLDTLRGEWLQRVFRTLRRALGDRVAYLGVLPRRQHANTNFVQVGIKWQPQNMLRTIDRDPDEQFWGSGRLEWRRFRSGEILHCLVWAESSIERFQIPQRIVDAALKKEPDAQAKGNTLWLLEERHTPGLWTREHLDLRRWRYVKDPRSLALYQARCVLLGKMYQALCQLLMDADGAIGISKVLPLRVQAVHVAVNDGEWLRHTAVEWPELQENLQGRWASRYRLTAHVELESTHLWPDATESADAAQAVRVAFTIALYRALKRGLRKHAERLPVPVRFIQATRHGDLLLLLGCFPIRLRVCSAAEAVSMSAAFRLHAQLSSISSRFPAFGPTARLAKRFLAAHGLVDLAGIDGLSPAAVELLLSRLFTDPLPWGDCPATAWGGLVRFLHLIAKTETALTEPLVIPILNLSEDEPPWYPETGGLESSVASKHCWLRLCTASDPCGTLLTKQVAAEVVRRMRLVCRAALQHLGDALHQDGGLEPDHLGVIFRPPPLASFCDLVLELEHALVPEQVIVDSGLGVADREVHAPDELRQRFGIADATTEQWLVGFDPIGMYLRWLREMFGDLWVFLYDAYGGRWIGGIWRSAASQPALSLDVSRTSYRRVVKSGARIPADSRLEWNLPEILHDMHAVGAGLVREIRLCGQLTGACSGY</sequence>
<organism evidence="6 7">
    <name type="scientific">Cyanidioschyzon merolae (strain NIES-3377 / 10D)</name>
    <name type="common">Unicellular red alga</name>
    <dbReference type="NCBI Taxonomy" id="280699"/>
    <lineage>
        <taxon>Eukaryota</taxon>
        <taxon>Rhodophyta</taxon>
        <taxon>Bangiophyceae</taxon>
        <taxon>Cyanidiales</taxon>
        <taxon>Cyanidiaceae</taxon>
        <taxon>Cyanidioschyzon</taxon>
    </lineage>
</organism>
<dbReference type="RefSeq" id="XP_005539424.1">
    <property type="nucleotide sequence ID" value="XM_005539367.1"/>
</dbReference>
<feature type="domain" description="Nrap protein" evidence="4">
    <location>
        <begin position="723"/>
        <end position="879"/>
    </location>
</feature>
<feature type="domain" description="Nrap protein" evidence="3">
    <location>
        <begin position="374"/>
        <end position="504"/>
    </location>
</feature>
<protein>
    <submittedName>
        <fullName evidence="6">Similar to nucleolar RNA-associated protein NRAP</fullName>
    </submittedName>
</protein>
<dbReference type="OrthoDB" id="3786at2759"/>
<dbReference type="Pfam" id="PF03813">
    <property type="entry name" value="Nrap"/>
    <property type="match status" value="1"/>
</dbReference>
<feature type="domain" description="Nrap protein" evidence="2">
    <location>
        <begin position="112"/>
        <end position="257"/>
    </location>
</feature>
<evidence type="ECO:0000259" key="5">
    <source>
        <dbReference type="Pfam" id="PF17407"/>
    </source>
</evidence>
<dbReference type="GO" id="GO:0006364">
    <property type="term" value="P:rRNA processing"/>
    <property type="evidence" value="ECO:0007669"/>
    <property type="project" value="TreeGrafter"/>
</dbReference>
<comment type="subcellular location">
    <subcellularLocation>
        <location evidence="1">Nucleus</location>
        <location evidence="1">Nucleolus</location>
    </subcellularLocation>
</comment>
<dbReference type="eggNOG" id="KOG2054">
    <property type="taxonomic scope" value="Eukaryota"/>
</dbReference>
<evidence type="ECO:0000259" key="3">
    <source>
        <dbReference type="Pfam" id="PF17404"/>
    </source>
</evidence>
<dbReference type="Proteomes" id="UP000007014">
    <property type="component" value="Chromosome 20"/>
</dbReference>
<dbReference type="AlphaFoldDB" id="M1VMP1"/>
<dbReference type="GO" id="GO:0003723">
    <property type="term" value="F:RNA binding"/>
    <property type="evidence" value="ECO:0007669"/>
    <property type="project" value="UniProtKB-KW"/>
</dbReference>
<dbReference type="GO" id="GO:0034456">
    <property type="term" value="C:UTP-C complex"/>
    <property type="evidence" value="ECO:0007669"/>
    <property type="project" value="TreeGrafter"/>
</dbReference>
<dbReference type="PANTHER" id="PTHR17972:SF0">
    <property type="entry name" value="NUCLEOLAR PROTEIN 6"/>
    <property type="match status" value="1"/>
</dbReference>
<dbReference type="Pfam" id="PF17406">
    <property type="entry name" value="Nrap_D5"/>
    <property type="match status" value="1"/>
</dbReference>
<dbReference type="STRING" id="280699.M1VMP1"/>
<dbReference type="PANTHER" id="PTHR17972">
    <property type="entry name" value="NUCLEOLAR RNA-ASSOCIATED PROTEIN"/>
    <property type="match status" value="1"/>
</dbReference>
<evidence type="ECO:0000259" key="2">
    <source>
        <dbReference type="Pfam" id="PF03813"/>
    </source>
</evidence>
<dbReference type="GO" id="GO:0032040">
    <property type="term" value="C:small-subunit processome"/>
    <property type="evidence" value="ECO:0007669"/>
    <property type="project" value="TreeGrafter"/>
</dbReference>
<dbReference type="InterPro" id="IPR035371">
    <property type="entry name" value="Nrap_D6"/>
</dbReference>
<dbReference type="HOGENOM" id="CLU_291095_0_0_1"/>
<dbReference type="Gene3D" id="3.30.70.3030">
    <property type="match status" value="1"/>
</dbReference>
<dbReference type="InterPro" id="IPR035368">
    <property type="entry name" value="Nrap_D3"/>
</dbReference>
<evidence type="ECO:0000256" key="1">
    <source>
        <dbReference type="RuleBase" id="RU364032"/>
    </source>
</evidence>
<dbReference type="GO" id="GO:0006409">
    <property type="term" value="P:tRNA export from nucleus"/>
    <property type="evidence" value="ECO:0007669"/>
    <property type="project" value="TreeGrafter"/>
</dbReference>
<feature type="domain" description="Nrap protein" evidence="5">
    <location>
        <begin position="938"/>
        <end position="1037"/>
    </location>
</feature>
<reference evidence="6 7" key="1">
    <citation type="journal article" date="2004" name="Nature">
        <title>Genome sequence of the ultrasmall unicellular red alga Cyanidioschyzon merolae 10D.</title>
        <authorList>
            <person name="Matsuzaki M."/>
            <person name="Misumi O."/>
            <person name="Shin-i T."/>
            <person name="Maruyama S."/>
            <person name="Takahara M."/>
            <person name="Miyagishima S."/>
            <person name="Mori T."/>
            <person name="Nishida K."/>
            <person name="Yagisawa F."/>
            <person name="Nishida K."/>
            <person name="Yoshida Y."/>
            <person name="Nishimura Y."/>
            <person name="Nakao S."/>
            <person name="Kobayashi T."/>
            <person name="Momoyama Y."/>
            <person name="Higashiyama T."/>
            <person name="Minoda A."/>
            <person name="Sano M."/>
            <person name="Nomoto H."/>
            <person name="Oishi K."/>
            <person name="Hayashi H."/>
            <person name="Ohta F."/>
            <person name="Nishizaka S."/>
            <person name="Haga S."/>
            <person name="Miura S."/>
            <person name="Morishita T."/>
            <person name="Kabeya Y."/>
            <person name="Terasawa K."/>
            <person name="Suzuki Y."/>
            <person name="Ishii Y."/>
            <person name="Asakawa S."/>
            <person name="Takano H."/>
            <person name="Ohta N."/>
            <person name="Kuroiwa H."/>
            <person name="Tanaka K."/>
            <person name="Shimizu N."/>
            <person name="Sugano S."/>
            <person name="Sato N."/>
            <person name="Nozaki H."/>
            <person name="Ogasawara N."/>
            <person name="Kohara Y."/>
            <person name="Kuroiwa T."/>
        </authorList>
    </citation>
    <scope>NUCLEOTIDE SEQUENCE [LARGE SCALE GENOMIC DNA]</scope>
    <source>
        <strain evidence="6 7">10D</strain>
    </source>
</reference>
<keyword evidence="7" id="KW-1185">Reference proteome</keyword>
<dbReference type="Pfam" id="PF17404">
    <property type="entry name" value="Nrap_D3"/>
    <property type="match status" value="1"/>
</dbReference>
<name>M1VMP1_CYAM1</name>
<dbReference type="OMA" id="DERAHIP"/>
<evidence type="ECO:0000313" key="6">
    <source>
        <dbReference type="EMBL" id="BAM83388.1"/>
    </source>
</evidence>